<reference evidence="3 4" key="1">
    <citation type="submission" date="2018-06" db="EMBL/GenBank/DDBJ databases">
        <title>Comparative analysis of microorganisms from saline springs in Andes Mountain Range, Colombia.</title>
        <authorList>
            <person name="Rubin E."/>
        </authorList>
    </citation>
    <scope>NUCLEOTIDE SEQUENCE [LARGE SCALE GENOMIC DNA]</scope>
    <source>
        <strain evidence="3 4">USBA-857</strain>
    </source>
</reference>
<proteinExistence type="predicted"/>
<evidence type="ECO:0000256" key="1">
    <source>
        <dbReference type="SAM" id="MobiDB-lite"/>
    </source>
</evidence>
<evidence type="ECO:0000313" key="4">
    <source>
        <dbReference type="Proteomes" id="UP000249700"/>
    </source>
</evidence>
<feature type="region of interest" description="Disordered" evidence="1">
    <location>
        <begin position="255"/>
        <end position="281"/>
    </location>
</feature>
<dbReference type="GO" id="GO:0008081">
    <property type="term" value="F:phosphoric diester hydrolase activity"/>
    <property type="evidence" value="ECO:0007669"/>
    <property type="project" value="InterPro"/>
</dbReference>
<accession>A0A328Y358</accession>
<dbReference type="PANTHER" id="PTHR46211:SF1">
    <property type="entry name" value="GLYCEROPHOSPHODIESTER PHOSPHODIESTERASE, CYTOPLASMIC"/>
    <property type="match status" value="1"/>
</dbReference>
<dbReference type="Pfam" id="PF03009">
    <property type="entry name" value="GDPD"/>
    <property type="match status" value="1"/>
</dbReference>
<dbReference type="AlphaFoldDB" id="A0A328Y358"/>
<gene>
    <name evidence="3" type="ORF">BCL93_101466</name>
</gene>
<protein>
    <submittedName>
        <fullName evidence="3">Glycerophosphoryl diester phosphodiesterase</fullName>
    </submittedName>
</protein>
<dbReference type="InterPro" id="IPR030395">
    <property type="entry name" value="GP_PDE_dom"/>
</dbReference>
<dbReference type="RefSeq" id="WP_309251209.1">
    <property type="nucleotide sequence ID" value="NZ_QLSX01000001.1"/>
</dbReference>
<dbReference type="PROSITE" id="PS51704">
    <property type="entry name" value="GP_PDE"/>
    <property type="match status" value="1"/>
</dbReference>
<feature type="domain" description="GP-PDE" evidence="2">
    <location>
        <begin position="17"/>
        <end position="254"/>
    </location>
</feature>
<organism evidence="3 4">
    <name type="scientific">Onishia taeanensis</name>
    <dbReference type="NCBI Taxonomy" id="284577"/>
    <lineage>
        <taxon>Bacteria</taxon>
        <taxon>Pseudomonadati</taxon>
        <taxon>Pseudomonadota</taxon>
        <taxon>Gammaproteobacteria</taxon>
        <taxon>Oceanospirillales</taxon>
        <taxon>Halomonadaceae</taxon>
        <taxon>Onishia</taxon>
    </lineage>
</organism>
<sequence>MNMTSPPVASKSPLDLPQAIAHRGLSNAAPENTLAAIRAAHAAGITWVEVDVQLLGDGTPVLWHDATVERCSDGLGPLTALTLDEARRLDVGRWFEYRFSGERMATLEEALVLLDEFEMGLNLELKLSPGQAAGPLIEAALPPAIATLHPERLLVSSFSPEALRLARERHPALALGILYDAIPPEWQALANELSAASLHADWRKLTPERAAEVIASRRHLLCYTPNDATSFASRWAWGISAVISDTPTSFYAALNDAPTMDEPGQDSDHHAVNHSHEEAQP</sequence>
<dbReference type="GO" id="GO:0006629">
    <property type="term" value="P:lipid metabolic process"/>
    <property type="evidence" value="ECO:0007669"/>
    <property type="project" value="InterPro"/>
</dbReference>
<dbReference type="PANTHER" id="PTHR46211">
    <property type="entry name" value="GLYCEROPHOSPHORYL DIESTER PHOSPHODIESTERASE"/>
    <property type="match status" value="1"/>
</dbReference>
<dbReference type="Gene3D" id="3.20.20.190">
    <property type="entry name" value="Phosphatidylinositol (PI) phosphodiesterase"/>
    <property type="match status" value="1"/>
</dbReference>
<dbReference type="SUPFAM" id="SSF51695">
    <property type="entry name" value="PLC-like phosphodiesterases"/>
    <property type="match status" value="1"/>
</dbReference>
<dbReference type="EMBL" id="QLSX01000001">
    <property type="protein sequence ID" value="RAR64641.1"/>
    <property type="molecule type" value="Genomic_DNA"/>
</dbReference>
<evidence type="ECO:0000259" key="2">
    <source>
        <dbReference type="PROSITE" id="PS51704"/>
    </source>
</evidence>
<name>A0A328Y358_9GAMM</name>
<dbReference type="InterPro" id="IPR017946">
    <property type="entry name" value="PLC-like_Pdiesterase_TIM-brl"/>
</dbReference>
<dbReference type="Proteomes" id="UP000249700">
    <property type="component" value="Unassembled WGS sequence"/>
</dbReference>
<feature type="compositionally biased region" description="Basic and acidic residues" evidence="1">
    <location>
        <begin position="266"/>
        <end position="281"/>
    </location>
</feature>
<evidence type="ECO:0000313" key="3">
    <source>
        <dbReference type="EMBL" id="RAR64641.1"/>
    </source>
</evidence>
<comment type="caution">
    <text evidence="3">The sequence shown here is derived from an EMBL/GenBank/DDBJ whole genome shotgun (WGS) entry which is preliminary data.</text>
</comment>